<proteinExistence type="predicted"/>
<dbReference type="Proteomes" id="UP000299102">
    <property type="component" value="Unassembled WGS sequence"/>
</dbReference>
<comment type="caution">
    <text evidence="2">The sequence shown here is derived from an EMBL/GenBank/DDBJ whole genome shotgun (WGS) entry which is preliminary data.</text>
</comment>
<gene>
    <name evidence="2" type="ORF">EVAR_20875_1</name>
</gene>
<name>A0A4C1UVG1_EUMVA</name>
<evidence type="ECO:0000256" key="1">
    <source>
        <dbReference type="SAM" id="MobiDB-lite"/>
    </source>
</evidence>
<protein>
    <submittedName>
        <fullName evidence="2">Uncharacterized protein</fullName>
    </submittedName>
</protein>
<sequence>MAEGVGGRDGGWEGRGQACTGSDHSDFELKRFTRRNVANTQARAGKQTKGCKLAAKRCVTGRGRSAGRGATPYAYARILLYRGELGKKINDFMMKLERVRHDIRWGYPNRQQETRGQSSRHDPRRPRSAGRRERGAAPAPPVAKTIIPTATHVTIMKTYPRTKER</sequence>
<keyword evidence="3" id="KW-1185">Reference proteome</keyword>
<dbReference type="AlphaFoldDB" id="A0A4C1UVG1"/>
<evidence type="ECO:0000313" key="2">
    <source>
        <dbReference type="EMBL" id="GBP30425.1"/>
    </source>
</evidence>
<organism evidence="2 3">
    <name type="scientific">Eumeta variegata</name>
    <name type="common">Bagworm moth</name>
    <name type="synonym">Eumeta japonica</name>
    <dbReference type="NCBI Taxonomy" id="151549"/>
    <lineage>
        <taxon>Eukaryota</taxon>
        <taxon>Metazoa</taxon>
        <taxon>Ecdysozoa</taxon>
        <taxon>Arthropoda</taxon>
        <taxon>Hexapoda</taxon>
        <taxon>Insecta</taxon>
        <taxon>Pterygota</taxon>
        <taxon>Neoptera</taxon>
        <taxon>Endopterygota</taxon>
        <taxon>Lepidoptera</taxon>
        <taxon>Glossata</taxon>
        <taxon>Ditrysia</taxon>
        <taxon>Tineoidea</taxon>
        <taxon>Psychidae</taxon>
        <taxon>Oiketicinae</taxon>
        <taxon>Eumeta</taxon>
    </lineage>
</organism>
<feature type="region of interest" description="Disordered" evidence="1">
    <location>
        <begin position="107"/>
        <end position="143"/>
    </location>
</feature>
<reference evidence="2 3" key="1">
    <citation type="journal article" date="2019" name="Commun. Biol.">
        <title>The bagworm genome reveals a unique fibroin gene that provides high tensile strength.</title>
        <authorList>
            <person name="Kono N."/>
            <person name="Nakamura H."/>
            <person name="Ohtoshi R."/>
            <person name="Tomita M."/>
            <person name="Numata K."/>
            <person name="Arakawa K."/>
        </authorList>
    </citation>
    <scope>NUCLEOTIDE SEQUENCE [LARGE SCALE GENOMIC DNA]</scope>
</reference>
<evidence type="ECO:0000313" key="3">
    <source>
        <dbReference type="Proteomes" id="UP000299102"/>
    </source>
</evidence>
<dbReference type="EMBL" id="BGZK01000233">
    <property type="protein sequence ID" value="GBP30425.1"/>
    <property type="molecule type" value="Genomic_DNA"/>
</dbReference>
<accession>A0A4C1UVG1</accession>
<feature type="region of interest" description="Disordered" evidence="1">
    <location>
        <begin position="1"/>
        <end position="23"/>
    </location>
</feature>